<evidence type="ECO:0000313" key="1">
    <source>
        <dbReference type="EMBL" id="GLQ29907.1"/>
    </source>
</evidence>
<dbReference type="Proteomes" id="UP001161389">
    <property type="component" value="Unassembled WGS sequence"/>
</dbReference>
<reference evidence="1" key="2">
    <citation type="submission" date="2023-01" db="EMBL/GenBank/DDBJ databases">
        <title>Draft genome sequence of Litoribrevibacter albus strain NBRC 110071.</title>
        <authorList>
            <person name="Sun Q."/>
            <person name="Mori K."/>
        </authorList>
    </citation>
    <scope>NUCLEOTIDE SEQUENCE</scope>
    <source>
        <strain evidence="1">NBRC 110071</strain>
    </source>
</reference>
<evidence type="ECO:0008006" key="3">
    <source>
        <dbReference type="Google" id="ProtNLM"/>
    </source>
</evidence>
<accession>A0AA37W487</accession>
<dbReference type="RefSeq" id="WP_284378131.1">
    <property type="nucleotide sequence ID" value="NZ_BSNM01000003.1"/>
</dbReference>
<gene>
    <name evidence="1" type="ORF">GCM10007876_03850</name>
</gene>
<dbReference type="EMBL" id="BSNM01000003">
    <property type="protein sequence ID" value="GLQ29907.1"/>
    <property type="molecule type" value="Genomic_DNA"/>
</dbReference>
<dbReference type="InterPro" id="IPR012902">
    <property type="entry name" value="N_methyl_site"/>
</dbReference>
<name>A0AA37W487_9GAMM</name>
<protein>
    <recommendedName>
        <fullName evidence="3">Prepilin-type N-terminal cleavage/methylation domain-containing protein</fullName>
    </recommendedName>
</protein>
<dbReference type="AlphaFoldDB" id="A0AA37W487"/>
<organism evidence="1 2">
    <name type="scientific">Litoribrevibacter albus</name>
    <dbReference type="NCBI Taxonomy" id="1473156"/>
    <lineage>
        <taxon>Bacteria</taxon>
        <taxon>Pseudomonadati</taxon>
        <taxon>Pseudomonadota</taxon>
        <taxon>Gammaproteobacteria</taxon>
        <taxon>Oceanospirillales</taxon>
        <taxon>Oceanospirillaceae</taxon>
        <taxon>Litoribrevibacter</taxon>
    </lineage>
</organism>
<dbReference type="NCBIfam" id="TIGR02532">
    <property type="entry name" value="IV_pilin_GFxxxE"/>
    <property type="match status" value="1"/>
</dbReference>
<dbReference type="PROSITE" id="PS00409">
    <property type="entry name" value="PROKAR_NTER_METHYL"/>
    <property type="match status" value="1"/>
</dbReference>
<evidence type="ECO:0000313" key="2">
    <source>
        <dbReference type="Proteomes" id="UP001161389"/>
    </source>
</evidence>
<reference evidence="1" key="1">
    <citation type="journal article" date="2014" name="Int. J. Syst. Evol. Microbiol.">
        <title>Complete genome sequence of Corynebacterium casei LMG S-19264T (=DSM 44701T), isolated from a smear-ripened cheese.</title>
        <authorList>
            <consortium name="US DOE Joint Genome Institute (JGI-PGF)"/>
            <person name="Walter F."/>
            <person name="Albersmeier A."/>
            <person name="Kalinowski J."/>
            <person name="Ruckert C."/>
        </authorList>
    </citation>
    <scope>NUCLEOTIDE SEQUENCE</scope>
    <source>
        <strain evidence="1">NBRC 110071</strain>
    </source>
</reference>
<sequence>MHFKGKGFSLVELLVGLLLSSIFLLAVTRIFSESASSYRSNRDELTLMETSRFALQDITKDLKRAGYLGCVPTGLYEDEDDNSERVIVNLRGPGNASLYGSGGMQFSYAVYGVDGSGDKPDVLNVVYSQDLDIRVLDFKGQHDLADAYGKDIIVDATNVLDSAGAPVIHEGDLLVLSDCATAHPFVLTANPAVVSLSTTSAYKESGITKVAALENSTSTVDGFQNIQKPSMFNDYASGGASSLGKLFHITYMVGKSKIDPDGDKNSLFRIVNGEAPSIHNELISAVKDFQIKYGVRDDAANAQDGLPDRFIDANGNFDNTPSAVTIKITLDRGSDEEMLETTINLRNRGL</sequence>
<dbReference type="Pfam" id="PF07963">
    <property type="entry name" value="N_methyl"/>
    <property type="match status" value="1"/>
</dbReference>
<comment type="caution">
    <text evidence="1">The sequence shown here is derived from an EMBL/GenBank/DDBJ whole genome shotgun (WGS) entry which is preliminary data.</text>
</comment>
<proteinExistence type="predicted"/>
<keyword evidence="2" id="KW-1185">Reference proteome</keyword>